<keyword evidence="6" id="KW-0723">Serine/threonine-protein kinase</keyword>
<dbReference type="InterPro" id="IPR008266">
    <property type="entry name" value="Tyr_kinase_AS"/>
</dbReference>
<evidence type="ECO:0000256" key="2">
    <source>
        <dbReference type="ARBA" id="ARBA00022741"/>
    </source>
</evidence>
<keyword evidence="7" id="KW-1185">Reference proteome</keyword>
<dbReference type="InterPro" id="IPR011009">
    <property type="entry name" value="Kinase-like_dom_sf"/>
</dbReference>
<dbReference type="Proteomes" id="UP000282002">
    <property type="component" value="Chromosome"/>
</dbReference>
<dbReference type="CDD" id="cd14014">
    <property type="entry name" value="STKc_PknB_like"/>
    <property type="match status" value="1"/>
</dbReference>
<keyword evidence="3 6" id="KW-0418">Kinase</keyword>
<dbReference type="PROSITE" id="PS00109">
    <property type="entry name" value="PROTEIN_KINASE_TYR"/>
    <property type="match status" value="1"/>
</dbReference>
<organism evidence="6 7">
    <name type="scientific">Tabrizicola piscis</name>
    <dbReference type="NCBI Taxonomy" id="2494374"/>
    <lineage>
        <taxon>Bacteria</taxon>
        <taxon>Pseudomonadati</taxon>
        <taxon>Pseudomonadota</taxon>
        <taxon>Alphaproteobacteria</taxon>
        <taxon>Rhodobacterales</taxon>
        <taxon>Paracoccaceae</taxon>
        <taxon>Tabrizicola</taxon>
    </lineage>
</organism>
<feature type="domain" description="Protein kinase" evidence="5">
    <location>
        <begin position="65"/>
        <end position="348"/>
    </location>
</feature>
<evidence type="ECO:0000259" key="5">
    <source>
        <dbReference type="PROSITE" id="PS50011"/>
    </source>
</evidence>
<dbReference type="OrthoDB" id="9801841at2"/>
<evidence type="ECO:0000313" key="6">
    <source>
        <dbReference type="EMBL" id="AZL58936.1"/>
    </source>
</evidence>
<dbReference type="KEGG" id="taw:EI545_08835"/>
<dbReference type="SUPFAM" id="SSF56112">
    <property type="entry name" value="Protein kinase-like (PK-like)"/>
    <property type="match status" value="1"/>
</dbReference>
<dbReference type="InterPro" id="IPR000719">
    <property type="entry name" value="Prot_kinase_dom"/>
</dbReference>
<dbReference type="Pfam" id="PF00069">
    <property type="entry name" value="Pkinase"/>
    <property type="match status" value="1"/>
</dbReference>
<proteinExistence type="predicted"/>
<dbReference type="EMBL" id="CP034328">
    <property type="protein sequence ID" value="AZL58936.1"/>
    <property type="molecule type" value="Genomic_DNA"/>
</dbReference>
<sequence>MERSDITIWPNSKGITKTSRIPWGQGGDAEMGTMMASAALKMDDVGIETFADELKVGTKLLYGQFEIESFLNAGGFGITYIARDSLQRRVVVKECFPSAFCRRTDTVVAARSRQRQDEFRSIVALFLQEALNLSKLDHPNIVKVHQVFQDNETAYMAMDLVEGPDLLETVEGTAPRLTPDQIILCLNKMLDALGYVHAQGFLHRDISPDNILLCRATGEPVLIDFGAARKDVTRKSRALSGLRVVKDGYSPQEFYISGSKQAPCSDLYALAASFCHLISGEAPRTSQERLSAIANREADPQRPLVGRVKGYPQAFLAAIDKAMSIFPKDRLQSVAEWQAMARGAAPVASVDGAAVAKPAAASATSPAPRLIQGRVQSQPAAAVVMRPRGALLRAALVPALAGALLLAGVMSVPADLWQRLGVTHSATAMAVAGATAPAPEPFAQQRVVRLPYHPDPADPARVDARLPWSPDWVQPGQRIVEVNGKPVQDGASIPGLMAEGLDLATLTDAKVIFGYEDGPGGDIVRKMADLAVVDQLKLGNGLIFEMEETPTGTRTVVAGLPATAKSALRLGDVLLAYAATGETLGTSTALQEILLREAANNVATYGFAVQRIDGIAVGSFTLPGTD</sequence>
<name>A0A3S8U5N5_9RHOB</name>
<dbReference type="PANTHER" id="PTHR43289">
    <property type="entry name" value="MITOGEN-ACTIVATED PROTEIN KINASE KINASE KINASE 20-RELATED"/>
    <property type="match status" value="1"/>
</dbReference>
<protein>
    <submittedName>
        <fullName evidence="6">Serine/threonine protein kinase</fullName>
    </submittedName>
</protein>
<dbReference type="PANTHER" id="PTHR43289:SF34">
    <property type="entry name" value="SERINE_THREONINE-PROTEIN KINASE YBDM-RELATED"/>
    <property type="match status" value="1"/>
</dbReference>
<accession>A0A3S8U5N5</accession>
<dbReference type="GO" id="GO:0005524">
    <property type="term" value="F:ATP binding"/>
    <property type="evidence" value="ECO:0007669"/>
    <property type="project" value="UniProtKB-KW"/>
</dbReference>
<keyword evidence="4" id="KW-0067">ATP-binding</keyword>
<dbReference type="GO" id="GO:0004674">
    <property type="term" value="F:protein serine/threonine kinase activity"/>
    <property type="evidence" value="ECO:0007669"/>
    <property type="project" value="UniProtKB-KW"/>
</dbReference>
<dbReference type="Gene3D" id="3.30.200.20">
    <property type="entry name" value="Phosphorylase Kinase, domain 1"/>
    <property type="match status" value="1"/>
</dbReference>
<reference evidence="6 7" key="1">
    <citation type="submission" date="2018-12" db="EMBL/GenBank/DDBJ databases">
        <title>Complete genome sequencing of Tabrizicola sp. K13M18.</title>
        <authorList>
            <person name="Bae J.-W."/>
        </authorList>
    </citation>
    <scope>NUCLEOTIDE SEQUENCE [LARGE SCALE GENOMIC DNA]</scope>
    <source>
        <strain evidence="6 7">K13M18</strain>
    </source>
</reference>
<evidence type="ECO:0000256" key="1">
    <source>
        <dbReference type="ARBA" id="ARBA00022679"/>
    </source>
</evidence>
<dbReference type="PROSITE" id="PS50011">
    <property type="entry name" value="PROTEIN_KINASE_DOM"/>
    <property type="match status" value="1"/>
</dbReference>
<evidence type="ECO:0000313" key="7">
    <source>
        <dbReference type="Proteomes" id="UP000282002"/>
    </source>
</evidence>
<keyword evidence="1" id="KW-0808">Transferase</keyword>
<dbReference type="AlphaFoldDB" id="A0A3S8U5N5"/>
<evidence type="ECO:0000256" key="3">
    <source>
        <dbReference type="ARBA" id="ARBA00022777"/>
    </source>
</evidence>
<keyword evidence="2" id="KW-0547">Nucleotide-binding</keyword>
<dbReference type="Gene3D" id="1.10.510.10">
    <property type="entry name" value="Transferase(Phosphotransferase) domain 1"/>
    <property type="match status" value="1"/>
</dbReference>
<evidence type="ECO:0000256" key="4">
    <source>
        <dbReference type="ARBA" id="ARBA00022840"/>
    </source>
</evidence>
<gene>
    <name evidence="6" type="ORF">EI545_08835</name>
</gene>